<proteinExistence type="predicted"/>
<keyword evidence="5 6" id="KW-0472">Membrane</keyword>
<dbReference type="InterPro" id="IPR051817">
    <property type="entry name" value="FDH_cytochrome_b556_subunit"/>
</dbReference>
<dbReference type="EMBL" id="UINC01084963">
    <property type="protein sequence ID" value="SVC32072.1"/>
    <property type="molecule type" value="Genomic_DNA"/>
</dbReference>
<dbReference type="InterPro" id="IPR016174">
    <property type="entry name" value="Di-haem_cyt_TM"/>
</dbReference>
<dbReference type="SUPFAM" id="SSF81342">
    <property type="entry name" value="Transmembrane di-heme cytochromes"/>
    <property type="match status" value="1"/>
</dbReference>
<accession>A0A382LA92</accession>
<dbReference type="GO" id="GO:0009326">
    <property type="term" value="C:formate dehydrogenase complex"/>
    <property type="evidence" value="ECO:0007669"/>
    <property type="project" value="TreeGrafter"/>
</dbReference>
<dbReference type="GO" id="GO:0022904">
    <property type="term" value="P:respiratory electron transport chain"/>
    <property type="evidence" value="ECO:0007669"/>
    <property type="project" value="InterPro"/>
</dbReference>
<dbReference type="GO" id="GO:0009061">
    <property type="term" value="P:anaerobic respiration"/>
    <property type="evidence" value="ECO:0007669"/>
    <property type="project" value="TreeGrafter"/>
</dbReference>
<dbReference type="PANTHER" id="PTHR30074">
    <property type="entry name" value="FORMATE DEHYDROGENASE, NITRATE-INDUCIBLE, CYTOCHROME B556 FDN SUBUNIT"/>
    <property type="match status" value="1"/>
</dbReference>
<dbReference type="GO" id="GO:0015944">
    <property type="term" value="P:formate oxidation"/>
    <property type="evidence" value="ECO:0007669"/>
    <property type="project" value="TreeGrafter"/>
</dbReference>
<evidence type="ECO:0000256" key="6">
    <source>
        <dbReference type="SAM" id="Phobius"/>
    </source>
</evidence>
<feature type="non-terminal residue" evidence="8">
    <location>
        <position position="292"/>
    </location>
</feature>
<feature type="domain" description="Cytochrome b561 bacterial/Ni-hydrogenase" evidence="7">
    <location>
        <begin position="135"/>
        <end position="271"/>
    </location>
</feature>
<dbReference type="GO" id="GO:0005886">
    <property type="term" value="C:plasma membrane"/>
    <property type="evidence" value="ECO:0007669"/>
    <property type="project" value="UniProtKB-SubCell"/>
</dbReference>
<evidence type="ECO:0000256" key="3">
    <source>
        <dbReference type="ARBA" id="ARBA00022692"/>
    </source>
</evidence>
<dbReference type="Gene3D" id="1.20.950.20">
    <property type="entry name" value="Transmembrane di-heme cytochromes, Chain C"/>
    <property type="match status" value="1"/>
</dbReference>
<keyword evidence="2" id="KW-1003">Cell membrane</keyword>
<feature type="transmembrane region" description="Helical" evidence="6">
    <location>
        <begin position="244"/>
        <end position="267"/>
    </location>
</feature>
<evidence type="ECO:0000256" key="2">
    <source>
        <dbReference type="ARBA" id="ARBA00022475"/>
    </source>
</evidence>
<dbReference type="AlphaFoldDB" id="A0A382LA92"/>
<dbReference type="PANTHER" id="PTHR30074:SF6">
    <property type="entry name" value="FORMATE DEHYDROGENASE GAMMA SUBUNIT"/>
    <property type="match status" value="1"/>
</dbReference>
<gene>
    <name evidence="8" type="ORF">METZ01_LOCUS284926</name>
</gene>
<sequence>MAAKIVRSLTRLSVVAALMFFATSFVQTDLPGMGTVRALAQTTGDVPGNWSGNISDTQFWRAIRKGVTGSVSIPDKKAGQLVQSDGDELRAFRQGPMSQFGGWLLIGSLIVLGLFYVGRGRIQVKAGLSGRTIERFNAFERFVHWLTASSFIILALTGLNMLYGKYVLPSIIGKSAFASLTMFGKFAHDWIAWAFILGIILMFFSWVRHNIPNMADVRWLLAGGGMFSEGVHPPAKRFNAGQKIIFWLVIVGGASLSGSGLALLFPFEIEMFAGTFKVMNQLGTNLPTELSP</sequence>
<dbReference type="InterPro" id="IPR011577">
    <property type="entry name" value="Cyt_b561_bac/Ni-Hgenase"/>
</dbReference>
<evidence type="ECO:0000256" key="4">
    <source>
        <dbReference type="ARBA" id="ARBA00022989"/>
    </source>
</evidence>
<dbReference type="GO" id="GO:0036397">
    <property type="term" value="F:formate dehydrogenase (quinone) activity"/>
    <property type="evidence" value="ECO:0007669"/>
    <property type="project" value="TreeGrafter"/>
</dbReference>
<dbReference type="Pfam" id="PF01292">
    <property type="entry name" value="Ni_hydr_CYTB"/>
    <property type="match status" value="1"/>
</dbReference>
<evidence type="ECO:0000259" key="7">
    <source>
        <dbReference type="Pfam" id="PF01292"/>
    </source>
</evidence>
<name>A0A382LA92_9ZZZZ</name>
<protein>
    <recommendedName>
        <fullName evidence="7">Cytochrome b561 bacterial/Ni-hydrogenase domain-containing protein</fullName>
    </recommendedName>
</protein>
<evidence type="ECO:0000313" key="8">
    <source>
        <dbReference type="EMBL" id="SVC32072.1"/>
    </source>
</evidence>
<keyword evidence="3 6" id="KW-0812">Transmembrane</keyword>
<feature type="transmembrane region" description="Helical" evidence="6">
    <location>
        <begin position="100"/>
        <end position="122"/>
    </location>
</feature>
<feature type="transmembrane region" description="Helical" evidence="6">
    <location>
        <begin position="190"/>
        <end position="207"/>
    </location>
</feature>
<evidence type="ECO:0000256" key="1">
    <source>
        <dbReference type="ARBA" id="ARBA00004651"/>
    </source>
</evidence>
<reference evidence="8" key="1">
    <citation type="submission" date="2018-05" db="EMBL/GenBank/DDBJ databases">
        <authorList>
            <person name="Lanie J.A."/>
            <person name="Ng W.-L."/>
            <person name="Kazmierczak K.M."/>
            <person name="Andrzejewski T.M."/>
            <person name="Davidsen T.M."/>
            <person name="Wayne K.J."/>
            <person name="Tettelin H."/>
            <person name="Glass J.I."/>
            <person name="Rusch D."/>
            <person name="Podicherti R."/>
            <person name="Tsui H.-C.T."/>
            <person name="Winkler M.E."/>
        </authorList>
    </citation>
    <scope>NUCLEOTIDE SEQUENCE</scope>
</reference>
<keyword evidence="4 6" id="KW-1133">Transmembrane helix</keyword>
<feature type="transmembrane region" description="Helical" evidence="6">
    <location>
        <begin position="142"/>
        <end position="163"/>
    </location>
</feature>
<organism evidence="8">
    <name type="scientific">marine metagenome</name>
    <dbReference type="NCBI Taxonomy" id="408172"/>
    <lineage>
        <taxon>unclassified sequences</taxon>
        <taxon>metagenomes</taxon>
        <taxon>ecological metagenomes</taxon>
    </lineage>
</organism>
<evidence type="ECO:0000256" key="5">
    <source>
        <dbReference type="ARBA" id="ARBA00023136"/>
    </source>
</evidence>
<dbReference type="GO" id="GO:0009055">
    <property type="term" value="F:electron transfer activity"/>
    <property type="evidence" value="ECO:0007669"/>
    <property type="project" value="InterPro"/>
</dbReference>
<comment type="subcellular location">
    <subcellularLocation>
        <location evidence="1">Cell membrane</location>
        <topology evidence="1">Multi-pass membrane protein</topology>
    </subcellularLocation>
</comment>